<evidence type="ECO:0000313" key="1">
    <source>
        <dbReference type="EMBL" id="MBA4536894.1"/>
    </source>
</evidence>
<organism evidence="2 3">
    <name type="scientific">Bacillus aquiflavi</name>
    <dbReference type="NCBI Taxonomy" id="2672567"/>
    <lineage>
        <taxon>Bacteria</taxon>
        <taxon>Bacillati</taxon>
        <taxon>Bacillota</taxon>
        <taxon>Bacilli</taxon>
        <taxon>Bacillales</taxon>
        <taxon>Bacillaceae</taxon>
        <taxon>Bacillus</taxon>
    </lineage>
</organism>
<keyword evidence="2" id="KW-0808">Transferase</keyword>
<evidence type="ECO:0000313" key="4">
    <source>
        <dbReference type="Proteomes" id="UP000570010"/>
    </source>
</evidence>
<accession>A0A6B3W071</accession>
<proteinExistence type="predicted"/>
<dbReference type="InterPro" id="IPR010719">
    <property type="entry name" value="MnmM_MeTrfase"/>
</dbReference>
<evidence type="ECO:0000313" key="3">
    <source>
        <dbReference type="Proteomes" id="UP000472971"/>
    </source>
</evidence>
<gene>
    <name evidence="2" type="ORF">G4D64_06965</name>
    <name evidence="1" type="ORF">H1Z61_06995</name>
</gene>
<dbReference type="PANTHER" id="PTHR35276">
    <property type="entry name" value="S-ADENOSYL-L-METHIONINE-DEPENDENT METHYLTRANSFERASES SUPERFAMILY PROTEIN"/>
    <property type="match status" value="1"/>
</dbReference>
<dbReference type="Gene3D" id="3.40.50.150">
    <property type="entry name" value="Vaccinia Virus protein VP39"/>
    <property type="match status" value="1"/>
</dbReference>
<dbReference type="RefSeq" id="WP_163241528.1">
    <property type="nucleotide sequence ID" value="NZ_CP082780.1"/>
</dbReference>
<reference evidence="1 4" key="2">
    <citation type="submission" date="2020-07" db="EMBL/GenBank/DDBJ databases">
        <authorList>
            <person name="Feng H."/>
        </authorList>
    </citation>
    <scope>NUCLEOTIDE SEQUENCE [LARGE SCALE GENOMIC DNA]</scope>
    <source>
        <strain evidence="4">s-12</strain>
        <strain evidence="1">S-12</strain>
    </source>
</reference>
<keyword evidence="2" id="KW-0489">Methyltransferase</keyword>
<comment type="caution">
    <text evidence="2">The sequence shown here is derived from an EMBL/GenBank/DDBJ whole genome shotgun (WGS) entry which is preliminary data.</text>
</comment>
<reference evidence="2 3" key="1">
    <citation type="submission" date="2020-02" db="EMBL/GenBank/DDBJ databases">
        <title>Bacillus aquiflavi sp. nov., isolated from yellow water of strong flavor Chinese baijiu in Yibin region of China.</title>
        <authorList>
            <person name="Xie J."/>
        </authorList>
    </citation>
    <scope>NUCLEOTIDE SEQUENCE [LARGE SCALE GENOMIC DNA]</scope>
    <source>
        <strain evidence="2 3">3H-10</strain>
    </source>
</reference>
<dbReference type="Pfam" id="PF06962">
    <property type="entry name" value="rRNA_methylase"/>
    <property type="match status" value="1"/>
</dbReference>
<name>A0A6B3W071_9BACI</name>
<dbReference type="EMBL" id="JACEIO010000012">
    <property type="protein sequence ID" value="MBA4536894.1"/>
    <property type="molecule type" value="Genomic_DNA"/>
</dbReference>
<dbReference type="Proteomes" id="UP000570010">
    <property type="component" value="Unassembled WGS sequence"/>
</dbReference>
<dbReference type="InterPro" id="IPR029063">
    <property type="entry name" value="SAM-dependent_MTases_sf"/>
</dbReference>
<dbReference type="Proteomes" id="UP000472971">
    <property type="component" value="Unassembled WGS sequence"/>
</dbReference>
<dbReference type="SUPFAM" id="SSF53335">
    <property type="entry name" value="S-adenosyl-L-methionine-dependent methyltransferases"/>
    <property type="match status" value="1"/>
</dbReference>
<dbReference type="GO" id="GO:0008168">
    <property type="term" value="F:methyltransferase activity"/>
    <property type="evidence" value="ECO:0007669"/>
    <property type="project" value="UniProtKB-KW"/>
</dbReference>
<keyword evidence="3" id="KW-1185">Reference proteome</keyword>
<evidence type="ECO:0000313" key="2">
    <source>
        <dbReference type="EMBL" id="NEY81261.1"/>
    </source>
</evidence>
<dbReference type="PANTHER" id="PTHR35276:SF1">
    <property type="entry name" value="TRNA (MNM(5)S(2)U34)-METHYLTRANSFERASE, CHLOROPLASTIC"/>
    <property type="match status" value="1"/>
</dbReference>
<dbReference type="EMBL" id="JAAIWN010000012">
    <property type="protein sequence ID" value="NEY81261.1"/>
    <property type="molecule type" value="Genomic_DNA"/>
</dbReference>
<dbReference type="AlphaFoldDB" id="A0A6B3W071"/>
<sequence>MKLEKILQFARSLMEKAVQKGDVVVDGTLGNGHDTLFLANLVGSNGKVFGFDIQEKAVKITEKRLAENGVLRRASLHHIGHEHISEVISPDYTGKISGAMFNLGYLPGGNKEIVTKPKTTIKAIEQLLQLMASEGVIVLVIYHGHEEGALEREAVLQYVKNLDQSIAHVLQYQFINQVNNPPFIIAIEKK</sequence>
<protein>
    <submittedName>
        <fullName evidence="1">Class I SAM-dependent methyltransferase</fullName>
    </submittedName>
    <submittedName>
        <fullName evidence="2">Methyltransferase domain-containing protein</fullName>
    </submittedName>
</protein>
<dbReference type="GO" id="GO:0032259">
    <property type="term" value="P:methylation"/>
    <property type="evidence" value="ECO:0007669"/>
    <property type="project" value="UniProtKB-KW"/>
</dbReference>